<evidence type="ECO:0000313" key="25">
    <source>
        <dbReference type="Proteomes" id="UP001589783"/>
    </source>
</evidence>
<dbReference type="InterPro" id="IPR004358">
    <property type="entry name" value="Sig_transdc_His_kin-like_C"/>
</dbReference>
<keyword evidence="7" id="KW-0808">Transferase</keyword>
<dbReference type="InterPro" id="IPR036097">
    <property type="entry name" value="HisK_dim/P_sf"/>
</dbReference>
<keyword evidence="13" id="KW-0460">Magnesium</keyword>
<feature type="domain" description="Histidine kinase" evidence="22">
    <location>
        <begin position="213"/>
        <end position="415"/>
    </location>
</feature>
<sequence>MRQQLVRAMLVTMAALAVLLGVPLTTLTWTGISLNAHEDLADRLKSISEYVLTEETAGRLVGPDKLELDDFRLLVPGNGTLTLVGPSGAEEIGRPAARDQVSESVTLGPGYLLTLSVPRSDVRSRQWLAVGVLVVVILVTLAVGVLVAFVTALRLTRPLRQVATRATAMARGDLSSPWPYYGIDELDRVTTALSEANTAVLRRLEREGQVIGDASHQLRSRLTAIHLRLDELTLHPDPHVVNEAEEAMDLVENLAADLDEFVAASRADDGERTAVAVPEVVRGLAEDLESTFTAADRRIDVRIDGVPRPVSGRPGRLREALSVLLDNALRHGSGTVTVRVEDLASADVVRITVSDEGDGVPDELVGEIFRRGVSGTSSSGVGLSLARALTEADGGRLDLASRRPAVFTIVVPARSENCGADSALRRGPVPHR</sequence>
<dbReference type="InterPro" id="IPR005467">
    <property type="entry name" value="His_kinase_dom"/>
</dbReference>
<comment type="cofactor">
    <cofactor evidence="3">
        <name>Mg(2+)</name>
        <dbReference type="ChEBI" id="CHEBI:18420"/>
    </cofactor>
</comment>
<dbReference type="PRINTS" id="PR00344">
    <property type="entry name" value="BCTRLSENSOR"/>
</dbReference>
<keyword evidence="10" id="KW-0418">Kinase</keyword>
<dbReference type="InterPro" id="IPR003660">
    <property type="entry name" value="HAMP_dom"/>
</dbReference>
<dbReference type="SMART" id="SM00387">
    <property type="entry name" value="HATPase_c"/>
    <property type="match status" value="1"/>
</dbReference>
<evidence type="ECO:0000256" key="20">
    <source>
        <dbReference type="ARBA" id="ARBA00041776"/>
    </source>
</evidence>
<evidence type="ECO:0000256" key="12">
    <source>
        <dbReference type="ARBA" id="ARBA00022840"/>
    </source>
</evidence>
<evidence type="ECO:0000256" key="16">
    <source>
        <dbReference type="ARBA" id="ARBA00023012"/>
    </source>
</evidence>
<dbReference type="InterPro" id="IPR003594">
    <property type="entry name" value="HATPase_dom"/>
</dbReference>
<dbReference type="Gene3D" id="3.30.565.10">
    <property type="entry name" value="Histidine kinase-like ATPase, C-terminal domain"/>
    <property type="match status" value="1"/>
</dbReference>
<evidence type="ECO:0000313" key="24">
    <source>
        <dbReference type="EMBL" id="MFC0315697.1"/>
    </source>
</evidence>
<evidence type="ECO:0000256" key="3">
    <source>
        <dbReference type="ARBA" id="ARBA00001946"/>
    </source>
</evidence>
<dbReference type="Pfam" id="PF02518">
    <property type="entry name" value="HATPase_c"/>
    <property type="match status" value="1"/>
</dbReference>
<comment type="subcellular location">
    <subcellularLocation>
        <location evidence="4">Cell membrane</location>
    </subcellularLocation>
</comment>
<evidence type="ECO:0000256" key="18">
    <source>
        <dbReference type="ARBA" id="ARBA00023211"/>
    </source>
</evidence>
<keyword evidence="16" id="KW-0902">Two-component regulatory system</keyword>
<gene>
    <name evidence="24" type="ORF">ACFFJD_12645</name>
</gene>
<dbReference type="CDD" id="cd06225">
    <property type="entry name" value="HAMP"/>
    <property type="match status" value="1"/>
</dbReference>
<comment type="caution">
    <text evidence="24">The sequence shown here is derived from an EMBL/GenBank/DDBJ whole genome shotgun (WGS) entry which is preliminary data.</text>
</comment>
<evidence type="ECO:0000256" key="1">
    <source>
        <dbReference type="ARBA" id="ARBA00000085"/>
    </source>
</evidence>
<keyword evidence="18" id="KW-0464">Manganese</keyword>
<dbReference type="PROSITE" id="PS50109">
    <property type="entry name" value="HIS_KIN"/>
    <property type="match status" value="1"/>
</dbReference>
<dbReference type="SUPFAM" id="SSF158472">
    <property type="entry name" value="HAMP domain-like"/>
    <property type="match status" value="1"/>
</dbReference>
<evidence type="ECO:0000256" key="14">
    <source>
        <dbReference type="ARBA" id="ARBA00022912"/>
    </source>
</evidence>
<dbReference type="SUPFAM" id="SSF55874">
    <property type="entry name" value="ATPase domain of HSP90 chaperone/DNA topoisomerase II/histidine kinase"/>
    <property type="match status" value="1"/>
</dbReference>
<keyword evidence="15 21" id="KW-1133">Transmembrane helix</keyword>
<keyword evidence="25" id="KW-1185">Reference proteome</keyword>
<evidence type="ECO:0000256" key="9">
    <source>
        <dbReference type="ARBA" id="ARBA00022741"/>
    </source>
</evidence>
<reference evidence="24 25" key="1">
    <citation type="submission" date="2024-09" db="EMBL/GenBank/DDBJ databases">
        <authorList>
            <person name="Sun Q."/>
            <person name="Mori K."/>
        </authorList>
    </citation>
    <scope>NUCLEOTIDE SEQUENCE [LARGE SCALE GENOMIC DNA]</scope>
    <source>
        <strain evidence="24 25">CCM 7957</strain>
    </source>
</reference>
<dbReference type="Proteomes" id="UP001589783">
    <property type="component" value="Unassembled WGS sequence"/>
</dbReference>
<evidence type="ECO:0000256" key="6">
    <source>
        <dbReference type="ARBA" id="ARBA00022553"/>
    </source>
</evidence>
<evidence type="ECO:0000259" key="22">
    <source>
        <dbReference type="PROSITE" id="PS50109"/>
    </source>
</evidence>
<feature type="transmembrane region" description="Helical" evidence="21">
    <location>
        <begin position="127"/>
        <end position="153"/>
    </location>
</feature>
<name>A0ABV6HAT2_9ACTN</name>
<organism evidence="24 25">
    <name type="scientific">Gordonia phosphorivorans</name>
    <dbReference type="NCBI Taxonomy" id="1056982"/>
    <lineage>
        <taxon>Bacteria</taxon>
        <taxon>Bacillati</taxon>
        <taxon>Actinomycetota</taxon>
        <taxon>Actinomycetes</taxon>
        <taxon>Mycobacteriales</taxon>
        <taxon>Gordoniaceae</taxon>
        <taxon>Gordonia</taxon>
    </lineage>
</organism>
<comment type="cofactor">
    <cofactor evidence="2">
        <name>Mn(2+)</name>
        <dbReference type="ChEBI" id="CHEBI:29035"/>
    </cofactor>
</comment>
<evidence type="ECO:0000256" key="4">
    <source>
        <dbReference type="ARBA" id="ARBA00004236"/>
    </source>
</evidence>
<evidence type="ECO:0000256" key="10">
    <source>
        <dbReference type="ARBA" id="ARBA00022777"/>
    </source>
</evidence>
<keyword evidence="14" id="KW-0904">Protein phosphatase</keyword>
<dbReference type="Pfam" id="PF00672">
    <property type="entry name" value="HAMP"/>
    <property type="match status" value="1"/>
</dbReference>
<dbReference type="Gene3D" id="1.10.287.130">
    <property type="match status" value="1"/>
</dbReference>
<dbReference type="EC" id="2.7.13.3" evidence="5"/>
<proteinExistence type="predicted"/>
<dbReference type="InterPro" id="IPR050980">
    <property type="entry name" value="2C_sensor_his_kinase"/>
</dbReference>
<keyword evidence="21" id="KW-0472">Membrane</keyword>
<evidence type="ECO:0000256" key="15">
    <source>
        <dbReference type="ARBA" id="ARBA00022989"/>
    </source>
</evidence>
<evidence type="ECO:0000256" key="2">
    <source>
        <dbReference type="ARBA" id="ARBA00001936"/>
    </source>
</evidence>
<evidence type="ECO:0000256" key="21">
    <source>
        <dbReference type="SAM" id="Phobius"/>
    </source>
</evidence>
<keyword evidence="11" id="KW-0378">Hydrolase</keyword>
<evidence type="ECO:0000256" key="17">
    <source>
        <dbReference type="ARBA" id="ARBA00023016"/>
    </source>
</evidence>
<evidence type="ECO:0000256" key="19">
    <source>
        <dbReference type="ARBA" id="ARBA00040454"/>
    </source>
</evidence>
<dbReference type="InterPro" id="IPR036890">
    <property type="entry name" value="HATPase_C_sf"/>
</dbReference>
<evidence type="ECO:0000256" key="5">
    <source>
        <dbReference type="ARBA" id="ARBA00012438"/>
    </source>
</evidence>
<dbReference type="SUPFAM" id="SSF47384">
    <property type="entry name" value="Homodimeric domain of signal transducing histidine kinase"/>
    <property type="match status" value="1"/>
</dbReference>
<dbReference type="EMBL" id="JBHLWV010000022">
    <property type="protein sequence ID" value="MFC0315697.1"/>
    <property type="molecule type" value="Genomic_DNA"/>
</dbReference>
<protein>
    <recommendedName>
        <fullName evidence="19">Signal transduction histidine-protein kinase/phosphatase MprB</fullName>
        <ecNumber evidence="5">2.7.13.3</ecNumber>
    </recommendedName>
    <alternativeName>
        <fullName evidence="20">Mycobacterial persistence regulator B</fullName>
    </alternativeName>
</protein>
<evidence type="ECO:0000256" key="7">
    <source>
        <dbReference type="ARBA" id="ARBA00022679"/>
    </source>
</evidence>
<feature type="domain" description="HAMP" evidence="23">
    <location>
        <begin position="153"/>
        <end position="205"/>
    </location>
</feature>
<keyword evidence="17" id="KW-0346">Stress response</keyword>
<evidence type="ECO:0000256" key="13">
    <source>
        <dbReference type="ARBA" id="ARBA00022842"/>
    </source>
</evidence>
<dbReference type="RefSeq" id="WP_382364663.1">
    <property type="nucleotide sequence ID" value="NZ_JBHLWV010000022.1"/>
</dbReference>
<evidence type="ECO:0000256" key="11">
    <source>
        <dbReference type="ARBA" id="ARBA00022801"/>
    </source>
</evidence>
<evidence type="ECO:0000256" key="8">
    <source>
        <dbReference type="ARBA" id="ARBA00022692"/>
    </source>
</evidence>
<keyword evidence="12 24" id="KW-0067">ATP-binding</keyword>
<dbReference type="GO" id="GO:0005524">
    <property type="term" value="F:ATP binding"/>
    <property type="evidence" value="ECO:0007669"/>
    <property type="project" value="UniProtKB-KW"/>
</dbReference>
<dbReference type="PANTHER" id="PTHR44936">
    <property type="entry name" value="SENSOR PROTEIN CREC"/>
    <property type="match status" value="1"/>
</dbReference>
<dbReference type="PANTHER" id="PTHR44936:SF9">
    <property type="entry name" value="SENSOR PROTEIN CREC"/>
    <property type="match status" value="1"/>
</dbReference>
<dbReference type="SMART" id="SM00304">
    <property type="entry name" value="HAMP"/>
    <property type="match status" value="1"/>
</dbReference>
<dbReference type="PROSITE" id="PS50885">
    <property type="entry name" value="HAMP"/>
    <property type="match status" value="1"/>
</dbReference>
<evidence type="ECO:0000259" key="23">
    <source>
        <dbReference type="PROSITE" id="PS50885"/>
    </source>
</evidence>
<accession>A0ABV6HAT2</accession>
<comment type="catalytic activity">
    <reaction evidence="1">
        <text>ATP + protein L-histidine = ADP + protein N-phospho-L-histidine.</text>
        <dbReference type="EC" id="2.7.13.3"/>
    </reaction>
</comment>
<keyword evidence="8 21" id="KW-0812">Transmembrane</keyword>
<keyword evidence="9" id="KW-0547">Nucleotide-binding</keyword>
<keyword evidence="6" id="KW-0597">Phosphoprotein</keyword>